<keyword evidence="2" id="KW-1185">Reference proteome</keyword>
<comment type="caution">
    <text evidence="1">The sequence shown here is derived from an EMBL/GenBank/DDBJ whole genome shotgun (WGS) entry which is preliminary data.</text>
</comment>
<dbReference type="Proteomes" id="UP000530564">
    <property type="component" value="Unassembled WGS sequence"/>
</dbReference>
<evidence type="ECO:0000313" key="2">
    <source>
        <dbReference type="Proteomes" id="UP000530564"/>
    </source>
</evidence>
<name>A0A839ZX75_9CAUL</name>
<dbReference type="AlphaFoldDB" id="A0A839ZX75"/>
<dbReference type="RefSeq" id="WP_183771726.1">
    <property type="nucleotide sequence ID" value="NZ_JACIDK010000002.1"/>
</dbReference>
<sequence length="157" mass="16556">MIDAELTALLKEPVMMVFAAKSAAGLPALGRALGARPAPDGRTIDIFTPAAQWGEALSGLAPGSPLAFTFVQPNDYRTFQLKGELISIAPSGPEDVAAAERYVAQVSLALTALGVQPQQMEHWLGRGDLATLRLAPSMAFRQTPGPHAGERLPDRGL</sequence>
<dbReference type="EMBL" id="JACIDK010000002">
    <property type="protein sequence ID" value="MBB3891125.1"/>
    <property type="molecule type" value="Genomic_DNA"/>
</dbReference>
<reference evidence="1 2" key="1">
    <citation type="submission" date="2020-08" db="EMBL/GenBank/DDBJ databases">
        <title>Genomic Encyclopedia of Type Strains, Phase IV (KMG-IV): sequencing the most valuable type-strain genomes for metagenomic binning, comparative biology and taxonomic classification.</title>
        <authorList>
            <person name="Goeker M."/>
        </authorList>
    </citation>
    <scope>NUCLEOTIDE SEQUENCE [LARGE SCALE GENOMIC DNA]</scope>
    <source>
        <strain evidence="1 2">DSM 21793</strain>
    </source>
</reference>
<dbReference type="SUPFAM" id="SSF50475">
    <property type="entry name" value="FMN-binding split barrel"/>
    <property type="match status" value="1"/>
</dbReference>
<proteinExistence type="predicted"/>
<gene>
    <name evidence="1" type="ORF">GGQ61_001842</name>
</gene>
<evidence type="ECO:0000313" key="1">
    <source>
        <dbReference type="EMBL" id="MBB3891125.1"/>
    </source>
</evidence>
<organism evidence="1 2">
    <name type="scientific">Phenylobacterium haematophilum</name>
    <dbReference type="NCBI Taxonomy" id="98513"/>
    <lineage>
        <taxon>Bacteria</taxon>
        <taxon>Pseudomonadati</taxon>
        <taxon>Pseudomonadota</taxon>
        <taxon>Alphaproteobacteria</taxon>
        <taxon>Caulobacterales</taxon>
        <taxon>Caulobacteraceae</taxon>
        <taxon>Phenylobacterium</taxon>
    </lineage>
</organism>
<protein>
    <submittedName>
        <fullName evidence="1">Uncharacterized protein</fullName>
    </submittedName>
</protein>
<accession>A0A839ZX75</accession>